<evidence type="ECO:0000256" key="1">
    <source>
        <dbReference type="SAM" id="SignalP"/>
    </source>
</evidence>
<dbReference type="OrthoDB" id="9775594at2"/>
<feature type="domain" description="Fe/B12 periplasmic-binding" evidence="2">
    <location>
        <begin position="46"/>
        <end position="347"/>
    </location>
</feature>
<sequence length="376" mass="41407">MLKNTVRTLSVAGLLATSFASFATTYPLNVTDLDGQKLTFDKAPQRIILQDGRDILSLAVLEKSNPFQHVVAWNNLLKKTDIGTWDMLKSKWPSADKILDMGFSDKGQVDLETVIAQKPDLMIAQVRAKASLQQAGVLDKLKSLNVPVLFVDYELDPAKDTAPSIDLLGKVLNQEKNAKAYSDFYTKHYQHIQQVVAAVNPKPKVFVEAIAGRSDSCCFTHGDAGWGKLVKAVGATNIGTELLPGASGDVSLEKVISMKPDAYIMTGSSRPSNGSVSHILPLGYSAEQASVDREAKALLARNGISQISAVTDNRAYGIYHQFYNHPYNIVGMEYLAKFIYPQQFKDLDPAKTYHELVRNYTDLPDTSFIFGWSQAK</sequence>
<dbReference type="PANTHER" id="PTHR30535:SF34">
    <property type="entry name" value="MOLYBDATE-BINDING PROTEIN MOLA"/>
    <property type="match status" value="1"/>
</dbReference>
<reference evidence="3 4" key="1">
    <citation type="submission" date="2014-05" db="EMBL/GenBank/DDBJ databases">
        <title>ATOL: Assembling a taxonomically balanced genome-scale reconstruction of the evolutionary history of the Enterobacteriaceae.</title>
        <authorList>
            <person name="Plunkett G.III."/>
            <person name="Neeno-Eckwall E.C."/>
            <person name="Glasner J.D."/>
            <person name="Perna N.T."/>
        </authorList>
    </citation>
    <scope>NUCLEOTIDE SEQUENCE [LARGE SCALE GENOMIC DNA]</scope>
    <source>
        <strain evidence="3 4">ATCC 33852</strain>
    </source>
</reference>
<dbReference type="Gene3D" id="3.40.50.1980">
    <property type="entry name" value="Nitrogenase molybdenum iron protein domain"/>
    <property type="match status" value="2"/>
</dbReference>
<dbReference type="GeneID" id="78379044"/>
<dbReference type="STRING" id="910964.GEAM_0701"/>
<dbReference type="Proteomes" id="UP000028640">
    <property type="component" value="Unassembled WGS sequence"/>
</dbReference>
<dbReference type="InterPro" id="IPR050902">
    <property type="entry name" value="ABC_Transporter_SBP"/>
</dbReference>
<protein>
    <submittedName>
        <fullName evidence="3">Periplasmic substrate-binding component of an ABC superfamily iron/siderophore transporter</fullName>
    </submittedName>
</protein>
<organism evidence="3 4">
    <name type="scientific">Ewingella americana (strain ATCC 33852 / DSM 4580 / CCUG 14506 / JCM 5911 / LMG 7869 / NCTC 12157 / CDC 1468-78)</name>
    <dbReference type="NCBI Taxonomy" id="910964"/>
    <lineage>
        <taxon>Bacteria</taxon>
        <taxon>Pseudomonadati</taxon>
        <taxon>Pseudomonadota</taxon>
        <taxon>Gammaproteobacteria</taxon>
        <taxon>Enterobacterales</taxon>
        <taxon>Yersiniaceae</taxon>
        <taxon>Ewingella</taxon>
    </lineage>
</organism>
<dbReference type="PROSITE" id="PS50983">
    <property type="entry name" value="FE_B12_PBP"/>
    <property type="match status" value="1"/>
</dbReference>
<accession>A0A085GL54</accession>
<gene>
    <name evidence="3" type="ORF">GEAM_0701</name>
</gene>
<dbReference type="InterPro" id="IPR002491">
    <property type="entry name" value="ABC_transptr_periplasmic_BD"/>
</dbReference>
<comment type="caution">
    <text evidence="3">The sequence shown here is derived from an EMBL/GenBank/DDBJ whole genome shotgun (WGS) entry which is preliminary data.</text>
</comment>
<keyword evidence="4" id="KW-1185">Reference proteome</keyword>
<feature type="chain" id="PRO_5001791419" evidence="1">
    <location>
        <begin position="24"/>
        <end position="376"/>
    </location>
</feature>
<evidence type="ECO:0000313" key="4">
    <source>
        <dbReference type="Proteomes" id="UP000028640"/>
    </source>
</evidence>
<evidence type="ECO:0000259" key="2">
    <source>
        <dbReference type="PROSITE" id="PS50983"/>
    </source>
</evidence>
<dbReference type="SUPFAM" id="SSF53807">
    <property type="entry name" value="Helical backbone' metal receptor"/>
    <property type="match status" value="1"/>
</dbReference>
<dbReference type="RefSeq" id="WP_034788339.1">
    <property type="nucleotide sequence ID" value="NZ_JMPJ01000026.1"/>
</dbReference>
<dbReference type="eggNOG" id="COG0614">
    <property type="taxonomic scope" value="Bacteria"/>
</dbReference>
<dbReference type="AlphaFoldDB" id="A0A085GL54"/>
<dbReference type="EMBL" id="JMPJ01000026">
    <property type="protein sequence ID" value="KFC84449.1"/>
    <property type="molecule type" value="Genomic_DNA"/>
</dbReference>
<dbReference type="Pfam" id="PF01497">
    <property type="entry name" value="Peripla_BP_2"/>
    <property type="match status" value="1"/>
</dbReference>
<feature type="signal peptide" evidence="1">
    <location>
        <begin position="1"/>
        <end position="23"/>
    </location>
</feature>
<keyword evidence="1" id="KW-0732">Signal</keyword>
<dbReference type="PANTHER" id="PTHR30535">
    <property type="entry name" value="VITAMIN B12-BINDING PROTEIN"/>
    <property type="match status" value="1"/>
</dbReference>
<proteinExistence type="predicted"/>
<name>A0A085GL54_EWIA3</name>
<evidence type="ECO:0000313" key="3">
    <source>
        <dbReference type="EMBL" id="KFC84449.1"/>
    </source>
</evidence>